<dbReference type="EMBL" id="JAUQTB010000004">
    <property type="protein sequence ID" value="MDO7906686.1"/>
    <property type="molecule type" value="Genomic_DNA"/>
</dbReference>
<keyword evidence="2" id="KW-1185">Reference proteome</keyword>
<sequence length="95" mass="11349">MLPDFERKLLRILYNFFAQHRRMPSMVELTARTGRRRHDIMQGLLNLEKDKYVYWDDKSSVQTVVIIEGWERQERNLSAAVRPIGGGDLSYWTDY</sequence>
<reference evidence="1 2" key="1">
    <citation type="submission" date="2023-07" db="EMBL/GenBank/DDBJ databases">
        <title>Paenibacillus sp. JX-17 nov. isolated from soil.</title>
        <authorList>
            <person name="Wan Y."/>
            <person name="Liu B."/>
        </authorList>
    </citation>
    <scope>NUCLEOTIDE SEQUENCE [LARGE SCALE GENOMIC DNA]</scope>
    <source>
        <strain evidence="1 2">JX-17</strain>
    </source>
</reference>
<accession>A0ABT9CG88</accession>
<dbReference type="Proteomes" id="UP001240171">
    <property type="component" value="Unassembled WGS sequence"/>
</dbReference>
<evidence type="ECO:0000313" key="1">
    <source>
        <dbReference type="EMBL" id="MDO7906686.1"/>
    </source>
</evidence>
<organism evidence="1 2">
    <name type="scientific">Paenibacillus lacisoli</name>
    <dbReference type="NCBI Taxonomy" id="3064525"/>
    <lineage>
        <taxon>Bacteria</taxon>
        <taxon>Bacillati</taxon>
        <taxon>Bacillota</taxon>
        <taxon>Bacilli</taxon>
        <taxon>Bacillales</taxon>
        <taxon>Paenibacillaceae</taxon>
        <taxon>Paenibacillus</taxon>
    </lineage>
</organism>
<gene>
    <name evidence="1" type="ORF">Q5741_09655</name>
</gene>
<name>A0ABT9CG88_9BACL</name>
<dbReference type="RefSeq" id="WP_305023888.1">
    <property type="nucleotide sequence ID" value="NZ_JAUQTB010000004.1"/>
</dbReference>
<protein>
    <submittedName>
        <fullName evidence="1">Uncharacterized protein</fullName>
    </submittedName>
</protein>
<proteinExistence type="predicted"/>
<evidence type="ECO:0000313" key="2">
    <source>
        <dbReference type="Proteomes" id="UP001240171"/>
    </source>
</evidence>
<comment type="caution">
    <text evidence="1">The sequence shown here is derived from an EMBL/GenBank/DDBJ whole genome shotgun (WGS) entry which is preliminary data.</text>
</comment>